<dbReference type="InterPro" id="IPR000731">
    <property type="entry name" value="SSD"/>
</dbReference>
<evidence type="ECO:0000313" key="13">
    <source>
        <dbReference type="Proteomes" id="UP000533017"/>
    </source>
</evidence>
<dbReference type="Gene3D" id="1.20.1640.10">
    <property type="entry name" value="Multidrug efflux transporter AcrB transmembrane domain"/>
    <property type="match status" value="2"/>
</dbReference>
<dbReference type="PANTHER" id="PTHR33406:SF6">
    <property type="entry name" value="MEMBRANE PROTEIN YDGH-RELATED"/>
    <property type="match status" value="1"/>
</dbReference>
<dbReference type="Proteomes" id="UP000533017">
    <property type="component" value="Unassembled WGS sequence"/>
</dbReference>
<dbReference type="GO" id="GO:0005886">
    <property type="term" value="C:plasma membrane"/>
    <property type="evidence" value="ECO:0007669"/>
    <property type="project" value="UniProtKB-SubCell"/>
</dbReference>
<dbReference type="EMBL" id="FOOI01000005">
    <property type="protein sequence ID" value="SFG38457.1"/>
    <property type="molecule type" value="Genomic_DNA"/>
</dbReference>
<dbReference type="AlphaFoldDB" id="A0A1I2RIK8"/>
<keyword evidence="5 8" id="KW-1133">Transmembrane helix</keyword>
<reference evidence="11 12" key="1">
    <citation type="submission" date="2016-10" db="EMBL/GenBank/DDBJ databases">
        <authorList>
            <person name="de Groot N.N."/>
        </authorList>
    </citation>
    <scope>NUCLEOTIDE SEQUENCE [LARGE SCALE GENOMIC DNA]</scope>
    <source>
        <strain evidence="11 12">CPCC 202808</strain>
    </source>
</reference>
<comment type="subcellular location">
    <subcellularLocation>
        <location evidence="1">Cell membrane</location>
        <topology evidence="1">Multi-pass membrane protein</topology>
    </subcellularLocation>
</comment>
<feature type="transmembrane region" description="Helical" evidence="8">
    <location>
        <begin position="689"/>
        <end position="715"/>
    </location>
</feature>
<evidence type="ECO:0000256" key="8">
    <source>
        <dbReference type="SAM" id="Phobius"/>
    </source>
</evidence>
<feature type="domain" description="SSD" evidence="9">
    <location>
        <begin position="280"/>
        <end position="375"/>
    </location>
</feature>
<feature type="transmembrane region" description="Helical" evidence="8">
    <location>
        <begin position="656"/>
        <end position="683"/>
    </location>
</feature>
<dbReference type="SUPFAM" id="SSF82866">
    <property type="entry name" value="Multidrug efflux transporter AcrB transmembrane domain"/>
    <property type="match status" value="2"/>
</dbReference>
<evidence type="ECO:0000256" key="3">
    <source>
        <dbReference type="ARBA" id="ARBA00022475"/>
    </source>
</evidence>
<feature type="transmembrane region" description="Helical" evidence="8">
    <location>
        <begin position="58"/>
        <end position="76"/>
    </location>
</feature>
<keyword evidence="13" id="KW-1185">Reference proteome</keyword>
<evidence type="ECO:0000313" key="11">
    <source>
        <dbReference type="EMBL" id="SFG38457.1"/>
    </source>
</evidence>
<feature type="transmembrane region" description="Helical" evidence="8">
    <location>
        <begin position="582"/>
        <end position="603"/>
    </location>
</feature>
<keyword evidence="4 8" id="KW-0812">Transmembrane</keyword>
<feature type="transmembrane region" description="Helical" evidence="8">
    <location>
        <begin position="558"/>
        <end position="575"/>
    </location>
</feature>
<dbReference type="PANTHER" id="PTHR33406">
    <property type="entry name" value="MEMBRANE PROTEIN MJ1562-RELATED"/>
    <property type="match status" value="1"/>
</dbReference>
<sequence length="736" mass="76394">MSRTDRGSGAHQDTAAAAAATSRQRTTRDGHGERDNHENRHGHHGEHSRTPARRRAPLPVLVLLLTLAGLGAAFTLGPSDATTTDTAGSGLPEDSQSAKVAKIVDGLPSGAVAPAIVVYSHSDGTSLTGQDRTRIQRAAQDLGKLGLGGRPAKPQFDPKGKLATVAVPLSTELGTEQTSAKITAIRSTASEDLTEPLRAQVTGAPAFTTDLAKVFDGADTRLLLVTAAVVAVLLLITYRSPVLWLVPLMVVGAGDRLATVLVGILAPIANVQVDASTGGILSVLVFGAGTNYALLLVSRYRDELHRHEDRFAAMGRALRATAPAVLASGTTVTLSLLTLLAAELTGNRGLGFAGAVGIVTAMFFGLVVLPAALVLPGRWLFWPLVPRAGSPAAAERDGGWARLGRLVARRPSMVAVGGVLVLVALASGVLGVQTGLSQAESFRKTPEAVLGQRTLQSVLPAGAVEPLTVISRAGTGPQVRDAAAGVPGVADATEADRTAKYASTTVVLKAGAGTAESDATIERLRDRLAGIDGANALVGGQTAGTYDVAQATARDTRVVVPLVLAIVFTVLVILLRALVAPILLVLTVVASYFASLGASWYIFRTVYDFPALDVGVPLLSFLFLVALGVDYNIFLIARTREETVGGHDTRRAVLRALAVTGGVITSAGILLAAVFAVLGVLPLITLTQIGVVVGVGVLLDTLLVRTVLVPALVLLTGRRFWWPGRPEVAHREAHRA</sequence>
<evidence type="ECO:0000256" key="4">
    <source>
        <dbReference type="ARBA" id="ARBA00022692"/>
    </source>
</evidence>
<evidence type="ECO:0000256" key="7">
    <source>
        <dbReference type="SAM" id="MobiDB-lite"/>
    </source>
</evidence>
<feature type="transmembrane region" description="Helical" evidence="8">
    <location>
        <begin position="412"/>
        <end position="432"/>
    </location>
</feature>
<keyword evidence="6 8" id="KW-0472">Membrane</keyword>
<keyword evidence="3" id="KW-1003">Cell membrane</keyword>
<feature type="transmembrane region" description="Helical" evidence="8">
    <location>
        <begin position="275"/>
        <end position="297"/>
    </location>
</feature>
<evidence type="ECO:0000256" key="1">
    <source>
        <dbReference type="ARBA" id="ARBA00004651"/>
    </source>
</evidence>
<feature type="transmembrane region" description="Helical" evidence="8">
    <location>
        <begin position="317"/>
        <end position="340"/>
    </location>
</feature>
<evidence type="ECO:0000259" key="9">
    <source>
        <dbReference type="PROSITE" id="PS50156"/>
    </source>
</evidence>
<dbReference type="RefSeq" id="WP_202818041.1">
    <property type="nucleotide sequence ID" value="NZ_FOOI01000005.1"/>
</dbReference>
<feature type="domain" description="SSD" evidence="9">
    <location>
        <begin position="585"/>
        <end position="714"/>
    </location>
</feature>
<reference evidence="10 13" key="2">
    <citation type="submission" date="2020-07" db="EMBL/GenBank/DDBJ databases">
        <title>Sequencing the genomes of 1000 actinobacteria strains.</title>
        <authorList>
            <person name="Klenk H.-P."/>
        </authorList>
    </citation>
    <scope>NUCLEOTIDE SEQUENCE [LARGE SCALE GENOMIC DNA]</scope>
    <source>
        <strain evidence="10 13">DSM 45117</strain>
    </source>
</reference>
<dbReference type="EMBL" id="JACBZA010000001">
    <property type="protein sequence ID" value="NYH82269.1"/>
    <property type="molecule type" value="Genomic_DNA"/>
</dbReference>
<evidence type="ECO:0000256" key="5">
    <source>
        <dbReference type="ARBA" id="ARBA00022989"/>
    </source>
</evidence>
<feature type="compositionally biased region" description="Basic and acidic residues" evidence="7">
    <location>
        <begin position="26"/>
        <end position="49"/>
    </location>
</feature>
<feature type="region of interest" description="Disordered" evidence="7">
    <location>
        <begin position="1"/>
        <end position="54"/>
    </location>
</feature>
<dbReference type="Pfam" id="PF03176">
    <property type="entry name" value="MMPL"/>
    <property type="match status" value="2"/>
</dbReference>
<comment type="similarity">
    <text evidence="2">Belongs to the resistance-nodulation-cell division (RND) (TC 2.A.6) family. MmpL subfamily.</text>
</comment>
<feature type="transmembrane region" description="Helical" evidence="8">
    <location>
        <begin position="245"/>
        <end position="269"/>
    </location>
</feature>
<protein>
    <submittedName>
        <fullName evidence="11">Putative drug exporter of the RND superfamily</fullName>
    </submittedName>
    <submittedName>
        <fullName evidence="10">RND superfamily putative drug exporter</fullName>
    </submittedName>
</protein>
<dbReference type="InterPro" id="IPR004869">
    <property type="entry name" value="MMPL_dom"/>
</dbReference>
<name>A0A1I2RIK8_9ACTN</name>
<dbReference type="STRING" id="504797.SAMN05421678_105327"/>
<gene>
    <name evidence="10" type="ORF">FHR37_001120</name>
    <name evidence="11" type="ORF">SAMN05421678_105327</name>
</gene>
<feature type="transmembrane region" description="Helical" evidence="8">
    <location>
        <begin position="220"/>
        <end position="238"/>
    </location>
</feature>
<evidence type="ECO:0000256" key="6">
    <source>
        <dbReference type="ARBA" id="ARBA00023136"/>
    </source>
</evidence>
<proteinExistence type="inferred from homology"/>
<accession>A0A1I2RIK8</accession>
<evidence type="ECO:0000313" key="12">
    <source>
        <dbReference type="Proteomes" id="UP000199052"/>
    </source>
</evidence>
<dbReference type="Proteomes" id="UP000199052">
    <property type="component" value="Unassembled WGS sequence"/>
</dbReference>
<feature type="transmembrane region" description="Helical" evidence="8">
    <location>
        <begin position="352"/>
        <end position="375"/>
    </location>
</feature>
<evidence type="ECO:0000313" key="10">
    <source>
        <dbReference type="EMBL" id="NYH82269.1"/>
    </source>
</evidence>
<evidence type="ECO:0000256" key="2">
    <source>
        <dbReference type="ARBA" id="ARBA00010157"/>
    </source>
</evidence>
<dbReference type="InterPro" id="IPR050545">
    <property type="entry name" value="Mycobact_MmpL"/>
</dbReference>
<organism evidence="11 12">
    <name type="scientific">Actinopolymorpha cephalotaxi</name>
    <dbReference type="NCBI Taxonomy" id="504797"/>
    <lineage>
        <taxon>Bacteria</taxon>
        <taxon>Bacillati</taxon>
        <taxon>Actinomycetota</taxon>
        <taxon>Actinomycetes</taxon>
        <taxon>Propionibacteriales</taxon>
        <taxon>Actinopolymorphaceae</taxon>
        <taxon>Actinopolymorpha</taxon>
    </lineage>
</organism>
<feature type="transmembrane region" description="Helical" evidence="8">
    <location>
        <begin position="615"/>
        <end position="635"/>
    </location>
</feature>
<dbReference type="PROSITE" id="PS50156">
    <property type="entry name" value="SSD"/>
    <property type="match status" value="2"/>
</dbReference>